<sequence length="75" mass="8147">MHVIEPRCATYYIGDIMFTDDPLLTPGERNRKTGRAGNGIATPTRSNGRWQVARDIRLGKNIPGYPGCGAGRAST</sequence>
<protein>
    <submittedName>
        <fullName evidence="2">Uncharacterized protein</fullName>
    </submittedName>
</protein>
<name>A0ABU1RW80_9GAMM</name>
<evidence type="ECO:0000313" key="2">
    <source>
        <dbReference type="EMBL" id="MDR6843038.1"/>
    </source>
</evidence>
<accession>A0ABU1RW80</accession>
<feature type="region of interest" description="Disordered" evidence="1">
    <location>
        <begin position="25"/>
        <end position="45"/>
    </location>
</feature>
<dbReference type="EMBL" id="JAVDTT010000005">
    <property type="protein sequence ID" value="MDR6843038.1"/>
    <property type="molecule type" value="Genomic_DNA"/>
</dbReference>
<comment type="caution">
    <text evidence="2">The sequence shown here is derived from an EMBL/GenBank/DDBJ whole genome shotgun (WGS) entry which is preliminary data.</text>
</comment>
<proteinExistence type="predicted"/>
<evidence type="ECO:0000313" key="3">
    <source>
        <dbReference type="Proteomes" id="UP001254759"/>
    </source>
</evidence>
<organism evidence="2 3">
    <name type="scientific">Pseudoxanthomonas sacheonensis</name>
    <dbReference type="NCBI Taxonomy" id="443615"/>
    <lineage>
        <taxon>Bacteria</taxon>
        <taxon>Pseudomonadati</taxon>
        <taxon>Pseudomonadota</taxon>
        <taxon>Gammaproteobacteria</taxon>
        <taxon>Lysobacterales</taxon>
        <taxon>Lysobacteraceae</taxon>
        <taxon>Pseudoxanthomonas</taxon>
    </lineage>
</organism>
<keyword evidence="3" id="KW-1185">Reference proteome</keyword>
<reference evidence="2 3" key="1">
    <citation type="submission" date="2023-07" db="EMBL/GenBank/DDBJ databases">
        <title>Sorghum-associated microbial communities from plants grown in Nebraska, USA.</title>
        <authorList>
            <person name="Schachtman D."/>
        </authorList>
    </citation>
    <scope>NUCLEOTIDE SEQUENCE [LARGE SCALE GENOMIC DNA]</scope>
    <source>
        <strain evidence="2 3">BE107</strain>
    </source>
</reference>
<evidence type="ECO:0000256" key="1">
    <source>
        <dbReference type="SAM" id="MobiDB-lite"/>
    </source>
</evidence>
<dbReference type="Proteomes" id="UP001254759">
    <property type="component" value="Unassembled WGS sequence"/>
</dbReference>
<gene>
    <name evidence="2" type="ORF">J2W94_003345</name>
</gene>